<protein>
    <submittedName>
        <fullName evidence="2">Uncharacterized protein</fullName>
    </submittedName>
</protein>
<dbReference type="AlphaFoldDB" id="A0AA48IDN0"/>
<evidence type="ECO:0000313" key="3">
    <source>
        <dbReference type="Proteomes" id="UP001233271"/>
    </source>
</evidence>
<evidence type="ECO:0000256" key="1">
    <source>
        <dbReference type="SAM" id="MobiDB-lite"/>
    </source>
</evidence>
<accession>A0AA48IDN0</accession>
<sequence>MRSLLESPILSPLRSLSQTPVPKGPEIEEGFDISPSLTANDMDRYAAFLSAIRSEYANDPNVRDDPSFQGIGGIVFDVAEEDEVETNEKKGDQVEVVVAEDTEVAVV</sequence>
<feature type="region of interest" description="Disordered" evidence="1">
    <location>
        <begin position="14"/>
        <end position="35"/>
    </location>
</feature>
<dbReference type="Proteomes" id="UP001233271">
    <property type="component" value="Chromosome 2"/>
</dbReference>
<reference evidence="2" key="1">
    <citation type="journal article" date="2023" name="BMC Genomics">
        <title>Chromosome-level genome assemblies of Cutaneotrichosporon spp. (Trichosporonales, Basidiomycota) reveal imbalanced evolution between nucleotide sequences and chromosome synteny.</title>
        <authorList>
            <person name="Kobayashi Y."/>
            <person name="Kayamori A."/>
            <person name="Aoki K."/>
            <person name="Shiwa Y."/>
            <person name="Matsutani M."/>
            <person name="Fujita N."/>
            <person name="Sugita T."/>
            <person name="Iwasaki W."/>
            <person name="Tanaka N."/>
            <person name="Takashima M."/>
        </authorList>
    </citation>
    <scope>NUCLEOTIDE SEQUENCE</scope>
    <source>
        <strain evidence="2">HIS019</strain>
    </source>
</reference>
<dbReference type="EMBL" id="AP028213">
    <property type="protein sequence ID" value="BEI89116.1"/>
    <property type="molecule type" value="Genomic_DNA"/>
</dbReference>
<proteinExistence type="predicted"/>
<organism evidence="2 3">
    <name type="scientific">Cutaneotrichosporon cavernicola</name>
    <dbReference type="NCBI Taxonomy" id="279322"/>
    <lineage>
        <taxon>Eukaryota</taxon>
        <taxon>Fungi</taxon>
        <taxon>Dikarya</taxon>
        <taxon>Basidiomycota</taxon>
        <taxon>Agaricomycotina</taxon>
        <taxon>Tremellomycetes</taxon>
        <taxon>Trichosporonales</taxon>
        <taxon>Trichosporonaceae</taxon>
        <taxon>Cutaneotrichosporon</taxon>
    </lineage>
</organism>
<keyword evidence="3" id="KW-1185">Reference proteome</keyword>
<gene>
    <name evidence="2" type="ORF">CcaverHIS019_0204780</name>
</gene>
<name>A0AA48IDN0_9TREE</name>
<dbReference type="GeneID" id="85492987"/>
<dbReference type="RefSeq" id="XP_060454382.1">
    <property type="nucleotide sequence ID" value="XM_060597494.1"/>
</dbReference>
<dbReference type="KEGG" id="ccac:CcaHIS019_0204780"/>
<evidence type="ECO:0000313" key="2">
    <source>
        <dbReference type="EMBL" id="BEI89116.1"/>
    </source>
</evidence>